<dbReference type="EMBL" id="BAAADQ010000002">
    <property type="protein sequence ID" value="GAA0534716.1"/>
    <property type="molecule type" value="Genomic_DNA"/>
</dbReference>
<reference evidence="3 5" key="3">
    <citation type="submission" date="2024-06" db="EMBL/GenBank/DDBJ databases">
        <title>Halorubrum miltondacostae sp. nov., a potential PHA producer isolated from an inland solar saltern in Rio Maior, Portugal.</title>
        <authorList>
            <person name="Albuquerque L."/>
            <person name="Viver T."/>
            <person name="Barroso C."/>
            <person name="Claudino R."/>
            <person name="Galvan M."/>
            <person name="Simoes G."/>
            <person name="Lobo Da Cunha A."/>
            <person name="Egas C."/>
        </authorList>
    </citation>
    <scope>NUCLEOTIDE SEQUENCE [LARGE SCALE GENOMIC DNA]</scope>
    <source>
        <strain evidence="3 5">DSM 18646</strain>
    </source>
</reference>
<gene>
    <name evidence="3" type="ORF">ABNG02_08625</name>
    <name evidence="2" type="ORF">GCM10008994_07030</name>
</gene>
<sequence>MSSVHKEICVTVSETVSDALGEPVDALPPLSEAIDTDGLDAVVTEDRSHDVTIAFSYAGMSVFVCADSTVYVRPQRTPGERSPDTSA</sequence>
<reference evidence="2" key="1">
    <citation type="journal article" date="2014" name="Int. J. Syst. Evol. Microbiol.">
        <title>Complete genome sequence of Corynebacterium casei LMG S-19264T (=DSM 44701T), isolated from a smear-ripened cheese.</title>
        <authorList>
            <consortium name="US DOE Joint Genome Institute (JGI-PGF)"/>
            <person name="Walter F."/>
            <person name="Albersmeier A."/>
            <person name="Kalinowski J."/>
            <person name="Ruckert C."/>
        </authorList>
    </citation>
    <scope>NUCLEOTIDE SEQUENCE</scope>
    <source>
        <strain evidence="2">JCM 14265</strain>
    </source>
</reference>
<name>A0AAV3SQD6_9EURY</name>
<dbReference type="InterPro" id="IPR040624">
    <property type="entry name" value="HalOD1"/>
</dbReference>
<dbReference type="Pfam" id="PF18545">
    <property type="entry name" value="HalOD1"/>
    <property type="match status" value="1"/>
</dbReference>
<evidence type="ECO:0000313" key="4">
    <source>
        <dbReference type="Proteomes" id="UP001501425"/>
    </source>
</evidence>
<evidence type="ECO:0000313" key="3">
    <source>
        <dbReference type="EMBL" id="MEZ3167386.1"/>
    </source>
</evidence>
<evidence type="ECO:0000313" key="5">
    <source>
        <dbReference type="Proteomes" id="UP001567571"/>
    </source>
</evidence>
<dbReference type="Proteomes" id="UP001567571">
    <property type="component" value="Unassembled WGS sequence"/>
</dbReference>
<feature type="domain" description="Halobacterial output" evidence="1">
    <location>
        <begin position="7"/>
        <end position="74"/>
    </location>
</feature>
<dbReference type="RefSeq" id="WP_343776698.1">
    <property type="nucleotide sequence ID" value="NZ_BAAADQ010000002.1"/>
</dbReference>
<keyword evidence="5" id="KW-1185">Reference proteome</keyword>
<comment type="caution">
    <text evidence="2">The sequence shown here is derived from an EMBL/GenBank/DDBJ whole genome shotgun (WGS) entry which is preliminary data.</text>
</comment>
<reference evidence="2" key="2">
    <citation type="submission" date="2023-12" db="EMBL/GenBank/DDBJ databases">
        <authorList>
            <person name="Sun Q."/>
            <person name="Inoue M."/>
        </authorList>
    </citation>
    <scope>NUCLEOTIDE SEQUENCE</scope>
    <source>
        <strain evidence="2">JCM 14265</strain>
    </source>
</reference>
<accession>A0AAV3SQD6</accession>
<protein>
    <submittedName>
        <fullName evidence="3">HalOD1 output domain-containing protein</fullName>
    </submittedName>
</protein>
<evidence type="ECO:0000313" key="2">
    <source>
        <dbReference type="EMBL" id="GAA0534716.1"/>
    </source>
</evidence>
<dbReference type="EMBL" id="JBEDNW010000004">
    <property type="protein sequence ID" value="MEZ3167386.1"/>
    <property type="molecule type" value="Genomic_DNA"/>
</dbReference>
<dbReference type="Proteomes" id="UP001501425">
    <property type="component" value="Unassembled WGS sequence"/>
</dbReference>
<evidence type="ECO:0000259" key="1">
    <source>
        <dbReference type="Pfam" id="PF18545"/>
    </source>
</evidence>
<dbReference type="AlphaFoldDB" id="A0AAV3SQD6"/>
<proteinExistence type="predicted"/>
<organism evidence="2 4">
    <name type="scientific">Halorubrum ejinorense</name>
    <dbReference type="NCBI Taxonomy" id="425309"/>
    <lineage>
        <taxon>Archaea</taxon>
        <taxon>Methanobacteriati</taxon>
        <taxon>Methanobacteriota</taxon>
        <taxon>Stenosarchaea group</taxon>
        <taxon>Halobacteria</taxon>
        <taxon>Halobacteriales</taxon>
        <taxon>Haloferacaceae</taxon>
        <taxon>Halorubrum</taxon>
    </lineage>
</organism>